<protein>
    <recommendedName>
        <fullName evidence="2">VHS domain-containing protein</fullName>
    </recommendedName>
</protein>
<evidence type="ECO:0000313" key="4">
    <source>
        <dbReference type="Proteomes" id="UP000708148"/>
    </source>
</evidence>
<evidence type="ECO:0000259" key="2">
    <source>
        <dbReference type="PROSITE" id="PS50179"/>
    </source>
</evidence>
<gene>
    <name evidence="3" type="ORF">OSTQU699_LOCUS7649</name>
</gene>
<feature type="compositionally biased region" description="Basic residues" evidence="1">
    <location>
        <begin position="169"/>
        <end position="179"/>
    </location>
</feature>
<feature type="compositionally biased region" description="Low complexity" evidence="1">
    <location>
        <begin position="128"/>
        <end position="144"/>
    </location>
</feature>
<sequence length="584" mass="60978">MWPQVVLAINEKESGLAVSSEVLVSVLKKRLRSDNPHKQYLAVQLTKHILAKCATRVKSQNILQDILAEVAAVAAYPSKPDTAEAKGARIAAYDVLRGHGKAGEAAFKAVTGMDYSQHWNMGMQASAGPTSTQSGGEGQSSTSPRDTQSESPAQDGNTSPAREELMSPGRRRSSIQKLKHATEMSKSHTEVFQDMLRNAEPGQLEEGLLEELLAKLEYLKKEMPALIQKVSSRDKPESEALLGPALEALDRVNIAISLYKELKGCHGKEGQEAEEDSSVGQVPQGASVVGMDHSIPRDVGAPVAHQGAHQGAHQSTSGVPASLVPANVTATIVAPTNTTPANASLATAMTSTDPFGLGQLEDGLSDALASLAVRPSQDVSIPTQPILACSPDANFNPFADLPSFGAPPSPDPYAQTATATVQQRQLGRQVSAPVARTPDPCHSFAAMPQAGPQLGMLQMTGAGQQIGTMQMAGINQSNARSMPRSITQGRALSQPLSDLDPFAELAATPPRAAAHGSPMMGAGQTLSLSTGVGISRVGVAPFPGGQPLAMGLAQGPSLGVAMGETGHVLATVEGFRRQPQQSPT</sequence>
<proteinExistence type="predicted"/>
<accession>A0A8S1J8Q0</accession>
<dbReference type="Gene3D" id="1.25.40.90">
    <property type="match status" value="1"/>
</dbReference>
<evidence type="ECO:0000256" key="1">
    <source>
        <dbReference type="SAM" id="MobiDB-lite"/>
    </source>
</evidence>
<organism evidence="3 4">
    <name type="scientific">Ostreobium quekettii</name>
    <dbReference type="NCBI Taxonomy" id="121088"/>
    <lineage>
        <taxon>Eukaryota</taxon>
        <taxon>Viridiplantae</taxon>
        <taxon>Chlorophyta</taxon>
        <taxon>core chlorophytes</taxon>
        <taxon>Ulvophyceae</taxon>
        <taxon>TCBD clade</taxon>
        <taxon>Bryopsidales</taxon>
        <taxon>Ostreobineae</taxon>
        <taxon>Ostreobiaceae</taxon>
        <taxon>Ostreobium</taxon>
    </lineage>
</organism>
<dbReference type="GO" id="GO:0035091">
    <property type="term" value="F:phosphatidylinositol binding"/>
    <property type="evidence" value="ECO:0007669"/>
    <property type="project" value="InterPro"/>
</dbReference>
<evidence type="ECO:0000313" key="3">
    <source>
        <dbReference type="EMBL" id="CAD7702292.1"/>
    </source>
</evidence>
<dbReference type="Proteomes" id="UP000708148">
    <property type="component" value="Unassembled WGS sequence"/>
</dbReference>
<dbReference type="InterPro" id="IPR038425">
    <property type="entry name" value="GAT_sf"/>
</dbReference>
<feature type="compositionally biased region" description="Polar residues" evidence="1">
    <location>
        <begin position="145"/>
        <end position="160"/>
    </location>
</feature>
<dbReference type="EMBL" id="CAJHUC010001773">
    <property type="protein sequence ID" value="CAD7702292.1"/>
    <property type="molecule type" value="Genomic_DNA"/>
</dbReference>
<feature type="domain" description="VHS" evidence="2">
    <location>
        <begin position="1"/>
        <end position="81"/>
    </location>
</feature>
<dbReference type="SUPFAM" id="SSF89009">
    <property type="entry name" value="GAT-like domain"/>
    <property type="match status" value="1"/>
</dbReference>
<dbReference type="PROSITE" id="PS50179">
    <property type="entry name" value="VHS"/>
    <property type="match status" value="1"/>
</dbReference>
<dbReference type="InterPro" id="IPR008942">
    <property type="entry name" value="ENTH_VHS"/>
</dbReference>
<dbReference type="Gene3D" id="1.20.58.160">
    <property type="match status" value="1"/>
</dbReference>
<dbReference type="AlphaFoldDB" id="A0A8S1J8Q0"/>
<feature type="region of interest" description="Disordered" evidence="1">
    <location>
        <begin position="267"/>
        <end position="320"/>
    </location>
</feature>
<reference evidence="3" key="1">
    <citation type="submission" date="2020-12" db="EMBL/GenBank/DDBJ databases">
        <authorList>
            <person name="Iha C."/>
        </authorList>
    </citation>
    <scope>NUCLEOTIDE SEQUENCE</scope>
</reference>
<comment type="caution">
    <text evidence="3">The sequence shown here is derived from an EMBL/GenBank/DDBJ whole genome shotgun (WGS) entry which is preliminary data.</text>
</comment>
<dbReference type="InterPro" id="IPR002014">
    <property type="entry name" value="VHS_dom"/>
</dbReference>
<name>A0A8S1J8Q0_9CHLO</name>
<dbReference type="GO" id="GO:0043130">
    <property type="term" value="F:ubiquitin binding"/>
    <property type="evidence" value="ECO:0007669"/>
    <property type="project" value="InterPro"/>
</dbReference>
<feature type="region of interest" description="Disordered" evidence="1">
    <location>
        <begin position="122"/>
        <end position="183"/>
    </location>
</feature>
<keyword evidence="4" id="KW-1185">Reference proteome</keyword>